<reference evidence="1" key="2">
    <citation type="journal article" date="2015" name="Fish Shellfish Immunol.">
        <title>Early steps in the European eel (Anguilla anguilla)-Vibrio vulnificus interaction in the gills: Role of the RtxA13 toxin.</title>
        <authorList>
            <person name="Callol A."/>
            <person name="Pajuelo D."/>
            <person name="Ebbesson L."/>
            <person name="Teles M."/>
            <person name="MacKenzie S."/>
            <person name="Amaro C."/>
        </authorList>
    </citation>
    <scope>NUCLEOTIDE SEQUENCE</scope>
</reference>
<reference evidence="1" key="1">
    <citation type="submission" date="2014-11" db="EMBL/GenBank/DDBJ databases">
        <authorList>
            <person name="Amaro Gonzalez C."/>
        </authorList>
    </citation>
    <scope>NUCLEOTIDE SEQUENCE</scope>
</reference>
<organism evidence="1">
    <name type="scientific">Anguilla anguilla</name>
    <name type="common">European freshwater eel</name>
    <name type="synonym">Muraena anguilla</name>
    <dbReference type="NCBI Taxonomy" id="7936"/>
    <lineage>
        <taxon>Eukaryota</taxon>
        <taxon>Metazoa</taxon>
        <taxon>Chordata</taxon>
        <taxon>Craniata</taxon>
        <taxon>Vertebrata</taxon>
        <taxon>Euteleostomi</taxon>
        <taxon>Actinopterygii</taxon>
        <taxon>Neopterygii</taxon>
        <taxon>Teleostei</taxon>
        <taxon>Anguilliformes</taxon>
        <taxon>Anguillidae</taxon>
        <taxon>Anguilla</taxon>
    </lineage>
</organism>
<proteinExistence type="predicted"/>
<protein>
    <submittedName>
        <fullName evidence="1">Uncharacterized protein</fullName>
    </submittedName>
</protein>
<sequence>METVLKCCFQTSVYPHCELDSA</sequence>
<name>A0A0E9S366_ANGAN</name>
<dbReference type="EMBL" id="GBXM01072920">
    <property type="protein sequence ID" value="JAH35657.1"/>
    <property type="molecule type" value="Transcribed_RNA"/>
</dbReference>
<evidence type="ECO:0000313" key="1">
    <source>
        <dbReference type="EMBL" id="JAH35657.1"/>
    </source>
</evidence>
<accession>A0A0E9S366</accession>
<dbReference type="AlphaFoldDB" id="A0A0E9S366"/>